<gene>
    <name evidence="2" type="ORF">EYC82_05240</name>
</gene>
<dbReference type="RefSeq" id="WP_279248494.1">
    <property type="nucleotide sequence ID" value="NZ_SHNO01000001.1"/>
</dbReference>
<dbReference type="PANTHER" id="PTHR22946:SF0">
    <property type="entry name" value="DIENELACTONE HYDROLASE DOMAIN-CONTAINING PROTEIN"/>
    <property type="match status" value="1"/>
</dbReference>
<dbReference type="PANTHER" id="PTHR22946">
    <property type="entry name" value="DIENELACTONE HYDROLASE DOMAIN-CONTAINING PROTEIN-RELATED"/>
    <property type="match status" value="1"/>
</dbReference>
<proteinExistence type="predicted"/>
<keyword evidence="3" id="KW-1185">Reference proteome</keyword>
<evidence type="ECO:0000313" key="2">
    <source>
        <dbReference type="EMBL" id="MCX2976753.1"/>
    </source>
</evidence>
<dbReference type="Proteomes" id="UP001143304">
    <property type="component" value="Unassembled WGS sequence"/>
</dbReference>
<accession>A0ABT3T3A6</accession>
<organism evidence="2 3">
    <name type="scientific">Candidatus Marimicrobium litorale</name>
    <dbReference type="NCBI Taxonomy" id="2518991"/>
    <lineage>
        <taxon>Bacteria</taxon>
        <taxon>Pseudomonadati</taxon>
        <taxon>Pseudomonadota</taxon>
        <taxon>Gammaproteobacteria</taxon>
        <taxon>Cellvibrionales</taxon>
        <taxon>Halieaceae</taxon>
        <taxon>Marimicrobium</taxon>
    </lineage>
</organism>
<reference evidence="2" key="1">
    <citation type="submission" date="2019-02" db="EMBL/GenBank/DDBJ databases">
        <authorList>
            <person name="Li S.-H."/>
        </authorList>
    </citation>
    <scope>NUCLEOTIDE SEQUENCE</scope>
    <source>
        <strain evidence="2">IMCC11814</strain>
    </source>
</reference>
<evidence type="ECO:0000259" key="1">
    <source>
        <dbReference type="Pfam" id="PF01738"/>
    </source>
</evidence>
<dbReference type="Pfam" id="PF01738">
    <property type="entry name" value="DLH"/>
    <property type="match status" value="1"/>
</dbReference>
<dbReference type="Gene3D" id="3.40.50.1820">
    <property type="entry name" value="alpha/beta hydrolase"/>
    <property type="match status" value="1"/>
</dbReference>
<dbReference type="InterPro" id="IPR002925">
    <property type="entry name" value="Dienelactn_hydro"/>
</dbReference>
<feature type="domain" description="Dienelactone hydrolase" evidence="1">
    <location>
        <begin position="21"/>
        <end position="238"/>
    </location>
</feature>
<dbReference type="EMBL" id="SHNO01000001">
    <property type="protein sequence ID" value="MCX2976753.1"/>
    <property type="molecule type" value="Genomic_DNA"/>
</dbReference>
<dbReference type="SUPFAM" id="SSF53474">
    <property type="entry name" value="alpha/beta-Hydrolases"/>
    <property type="match status" value="1"/>
</dbReference>
<sequence length="239" mass="25998">MSCKATKIEYPAGDVTCRGEYYVDPGRSGPLPTVLVAHAWDGLNDEVRDKSRKLAHEGYLAFAIDIYGEGKTYTDMADLMPALTPYMEDRALLLSRMQAAVEAAKTIPEADSSRMGAMGYCFGGTAVLDLARSGTDGVKGVVSFHGGLADNGLSGPTTIDAKILVLHGEDDPLVPPREVAEFKALMNAKKADWQLNAYSHTMHAFTRPEANDPDFGAVFNADTDRRSWRAMLNFMEEAL</sequence>
<dbReference type="InterPro" id="IPR050261">
    <property type="entry name" value="FrsA_esterase"/>
</dbReference>
<keyword evidence="2" id="KW-0378">Hydrolase</keyword>
<name>A0ABT3T3A6_9GAMM</name>
<protein>
    <submittedName>
        <fullName evidence="2">Dienelactone hydrolase family protein</fullName>
    </submittedName>
</protein>
<comment type="caution">
    <text evidence="2">The sequence shown here is derived from an EMBL/GenBank/DDBJ whole genome shotgun (WGS) entry which is preliminary data.</text>
</comment>
<evidence type="ECO:0000313" key="3">
    <source>
        <dbReference type="Proteomes" id="UP001143304"/>
    </source>
</evidence>
<dbReference type="InterPro" id="IPR029058">
    <property type="entry name" value="AB_hydrolase_fold"/>
</dbReference>
<dbReference type="GO" id="GO:0016787">
    <property type="term" value="F:hydrolase activity"/>
    <property type="evidence" value="ECO:0007669"/>
    <property type="project" value="UniProtKB-KW"/>
</dbReference>